<keyword evidence="8 11" id="KW-1133">Transmembrane helix</keyword>
<evidence type="ECO:0000256" key="4">
    <source>
        <dbReference type="ARBA" id="ARBA00022692"/>
    </source>
</evidence>
<dbReference type="GO" id="GO:0005524">
    <property type="term" value="F:ATP binding"/>
    <property type="evidence" value="ECO:0007669"/>
    <property type="project" value="UniProtKB-UniRule"/>
</dbReference>
<keyword evidence="9 11" id="KW-0406">Ion transport</keyword>
<evidence type="ECO:0000256" key="6">
    <source>
        <dbReference type="ARBA" id="ARBA00022840"/>
    </source>
</evidence>
<comment type="subcellular location">
    <subcellularLocation>
        <location evidence="11">Cell membrane</location>
        <topology evidence="11">Single-pass membrane protein</topology>
    </subcellularLocation>
</comment>
<keyword evidence="6 11" id="KW-0067">ATP-binding</keyword>
<keyword evidence="4 11" id="KW-0812">Transmembrane</keyword>
<comment type="subunit">
    <text evidence="11">The system is composed of three essential subunits: KdpA, KdpB and KdpC.</text>
</comment>
<keyword evidence="5 11" id="KW-0547">Nucleotide-binding</keyword>
<evidence type="ECO:0000256" key="7">
    <source>
        <dbReference type="ARBA" id="ARBA00022958"/>
    </source>
</evidence>
<keyword evidence="1 11" id="KW-0813">Transport</keyword>
<accession>A0AAU7CPN5</accession>
<dbReference type="NCBIfam" id="TIGR00681">
    <property type="entry name" value="kdpC"/>
    <property type="match status" value="1"/>
</dbReference>
<keyword evidence="3 11" id="KW-0633">Potassium transport</keyword>
<evidence type="ECO:0000256" key="2">
    <source>
        <dbReference type="ARBA" id="ARBA00022475"/>
    </source>
</evidence>
<evidence type="ECO:0000313" key="12">
    <source>
        <dbReference type="EMBL" id="XBH07418.1"/>
    </source>
</evidence>
<reference evidence="12" key="1">
    <citation type="submission" date="2024-05" db="EMBL/GenBank/DDBJ databases">
        <title>Planctomycetes of the genus Singulisphaera possess chitinolytic capabilities.</title>
        <authorList>
            <person name="Ivanova A."/>
        </authorList>
    </citation>
    <scope>NUCLEOTIDE SEQUENCE</scope>
    <source>
        <strain evidence="12">Ch08T</strain>
    </source>
</reference>
<dbReference type="AlphaFoldDB" id="A0AAU7CPN5"/>
<dbReference type="InterPro" id="IPR003820">
    <property type="entry name" value="KdpC"/>
</dbReference>
<evidence type="ECO:0000256" key="10">
    <source>
        <dbReference type="ARBA" id="ARBA00023136"/>
    </source>
</evidence>
<dbReference type="Pfam" id="PF02669">
    <property type="entry name" value="KdpC"/>
    <property type="match status" value="1"/>
</dbReference>
<keyword evidence="10 11" id="KW-0472">Membrane</keyword>
<sequence>MFREILNALAACLVTFALCSVAYPAAVWGVAWLAFPHQAGGSLIERDGKVVGSELIGQPFVSDKYIHSRPSAIDYKADAAGGSNLGTKNPDLRTKVAERADALKATTENPAPTDLVTASGGGLDPDISLEAAQYQAARVAKARGLTIEQVRALIDRQTVRSGAIIGAPPRINVLELNLALDAGVTASITNSRADHAGLVQ</sequence>
<dbReference type="RefSeq" id="WP_406700255.1">
    <property type="nucleotide sequence ID" value="NZ_CP155447.1"/>
</dbReference>
<keyword evidence="7 11" id="KW-0630">Potassium</keyword>
<comment type="function">
    <text evidence="11">Part of the high-affinity ATP-driven potassium transport (or Kdp) system, which catalyzes the hydrolysis of ATP coupled with the electrogenic transport of potassium into the cytoplasm. This subunit acts as a catalytic chaperone that increases the ATP-binding affinity of the ATP-hydrolyzing subunit KdpB by the formation of a transient KdpB/KdpC/ATP ternary complex.</text>
</comment>
<proteinExistence type="inferred from homology"/>
<evidence type="ECO:0000256" key="3">
    <source>
        <dbReference type="ARBA" id="ARBA00022538"/>
    </source>
</evidence>
<organism evidence="12">
    <name type="scientific">Singulisphaera sp. Ch08</name>
    <dbReference type="NCBI Taxonomy" id="3120278"/>
    <lineage>
        <taxon>Bacteria</taxon>
        <taxon>Pseudomonadati</taxon>
        <taxon>Planctomycetota</taxon>
        <taxon>Planctomycetia</taxon>
        <taxon>Isosphaerales</taxon>
        <taxon>Isosphaeraceae</taxon>
        <taxon>Singulisphaera</taxon>
    </lineage>
</organism>
<evidence type="ECO:0000256" key="8">
    <source>
        <dbReference type="ARBA" id="ARBA00022989"/>
    </source>
</evidence>
<keyword evidence="2 11" id="KW-1003">Cell membrane</keyword>
<dbReference type="HAMAP" id="MF_00276">
    <property type="entry name" value="KdpC"/>
    <property type="match status" value="1"/>
</dbReference>
<dbReference type="NCBIfam" id="NF001454">
    <property type="entry name" value="PRK00315.1"/>
    <property type="match status" value="1"/>
</dbReference>
<evidence type="ECO:0000256" key="1">
    <source>
        <dbReference type="ARBA" id="ARBA00022448"/>
    </source>
</evidence>
<dbReference type="PIRSF" id="PIRSF001296">
    <property type="entry name" value="K_ATPase_KdpC"/>
    <property type="match status" value="1"/>
</dbReference>
<dbReference type="GO" id="GO:0008556">
    <property type="term" value="F:P-type potassium transmembrane transporter activity"/>
    <property type="evidence" value="ECO:0007669"/>
    <property type="project" value="InterPro"/>
</dbReference>
<dbReference type="EMBL" id="CP155447">
    <property type="protein sequence ID" value="XBH07418.1"/>
    <property type="molecule type" value="Genomic_DNA"/>
</dbReference>
<dbReference type="PANTHER" id="PTHR30042">
    <property type="entry name" value="POTASSIUM-TRANSPORTING ATPASE C CHAIN"/>
    <property type="match status" value="1"/>
</dbReference>
<name>A0AAU7CPN5_9BACT</name>
<evidence type="ECO:0000256" key="5">
    <source>
        <dbReference type="ARBA" id="ARBA00022741"/>
    </source>
</evidence>
<evidence type="ECO:0000256" key="9">
    <source>
        <dbReference type="ARBA" id="ARBA00023065"/>
    </source>
</evidence>
<gene>
    <name evidence="11 12" type="primary">kdpC</name>
    <name evidence="12" type="ORF">V5E97_15645</name>
</gene>
<protein>
    <recommendedName>
        <fullName evidence="11">Potassium-transporting ATPase KdpC subunit</fullName>
    </recommendedName>
    <alternativeName>
        <fullName evidence="11">ATP phosphohydrolase [potassium-transporting] C chain</fullName>
    </alternativeName>
    <alternativeName>
        <fullName evidence="11">Potassium-binding and translocating subunit C</fullName>
    </alternativeName>
    <alternativeName>
        <fullName evidence="11">Potassium-translocating ATPase C chain</fullName>
    </alternativeName>
</protein>
<evidence type="ECO:0000256" key="11">
    <source>
        <dbReference type="HAMAP-Rule" id="MF_00276"/>
    </source>
</evidence>
<dbReference type="GO" id="GO:0005886">
    <property type="term" value="C:plasma membrane"/>
    <property type="evidence" value="ECO:0007669"/>
    <property type="project" value="UniProtKB-SubCell"/>
</dbReference>
<dbReference type="PANTHER" id="PTHR30042:SF2">
    <property type="entry name" value="POTASSIUM-TRANSPORTING ATPASE KDPC SUBUNIT"/>
    <property type="match status" value="1"/>
</dbReference>
<comment type="similarity">
    <text evidence="11">Belongs to the KdpC family.</text>
</comment>